<comment type="function">
    <text evidence="1 10">Condenses 4-methyl-5-(beta-hydroxyethyl)thiazole monophosphate (THZ-P) and 2-methyl-4-amino-5-hydroxymethyl pyrimidine pyrophosphate (HMP-PP) to form thiamine monophosphate (TMP).</text>
</comment>
<dbReference type="Gene3D" id="3.20.20.70">
    <property type="entry name" value="Aldolase class I"/>
    <property type="match status" value="1"/>
</dbReference>
<organism evidence="14 15">
    <name type="scientific">Candidatus Nitrospira inopinata</name>
    <dbReference type="NCBI Taxonomy" id="1715989"/>
    <lineage>
        <taxon>Bacteria</taxon>
        <taxon>Pseudomonadati</taxon>
        <taxon>Nitrospirota</taxon>
        <taxon>Nitrospiria</taxon>
        <taxon>Nitrospirales</taxon>
        <taxon>Nitrospiraceae</taxon>
        <taxon>Nitrospira</taxon>
    </lineage>
</organism>
<dbReference type="Pfam" id="PF02581">
    <property type="entry name" value="TMP-TENI"/>
    <property type="match status" value="1"/>
</dbReference>
<evidence type="ECO:0000256" key="7">
    <source>
        <dbReference type="ARBA" id="ARBA00047334"/>
    </source>
</evidence>
<evidence type="ECO:0000256" key="8">
    <source>
        <dbReference type="ARBA" id="ARBA00047851"/>
    </source>
</evidence>
<dbReference type="GO" id="GO:0005737">
    <property type="term" value="C:cytoplasm"/>
    <property type="evidence" value="ECO:0007669"/>
    <property type="project" value="TreeGrafter"/>
</dbReference>
<feature type="binding site" evidence="10">
    <location>
        <position position="138"/>
    </location>
    <ligand>
        <name>4-amino-2-methyl-5-(diphosphooxymethyl)pyrimidine</name>
        <dbReference type="ChEBI" id="CHEBI:57841"/>
    </ligand>
</feature>
<evidence type="ECO:0000256" key="1">
    <source>
        <dbReference type="ARBA" id="ARBA00003814"/>
    </source>
</evidence>
<reference evidence="15" key="1">
    <citation type="submission" date="2015-09" db="EMBL/GenBank/DDBJ databases">
        <authorList>
            <person name="Daims H."/>
        </authorList>
    </citation>
    <scope>NUCLEOTIDE SEQUENCE [LARGE SCALE GENOMIC DNA]</scope>
</reference>
<evidence type="ECO:0000256" key="2">
    <source>
        <dbReference type="ARBA" id="ARBA00005165"/>
    </source>
</evidence>
<keyword evidence="5 10" id="KW-0460">Magnesium</keyword>
<evidence type="ECO:0000256" key="12">
    <source>
        <dbReference type="RuleBase" id="RU004253"/>
    </source>
</evidence>
<feature type="binding site" evidence="10">
    <location>
        <position position="90"/>
    </location>
    <ligand>
        <name>Mg(2+)</name>
        <dbReference type="ChEBI" id="CHEBI:18420"/>
    </ligand>
</feature>
<dbReference type="GO" id="GO:0004789">
    <property type="term" value="F:thiamine-phosphate diphosphorylase activity"/>
    <property type="evidence" value="ECO:0007669"/>
    <property type="project" value="UniProtKB-UniRule"/>
</dbReference>
<dbReference type="GO" id="GO:0009229">
    <property type="term" value="P:thiamine diphosphate biosynthetic process"/>
    <property type="evidence" value="ECO:0007669"/>
    <property type="project" value="UniProtKB-UniRule"/>
</dbReference>
<dbReference type="RefSeq" id="WP_231908654.1">
    <property type="nucleotide sequence ID" value="NZ_LN885086.1"/>
</dbReference>
<dbReference type="PANTHER" id="PTHR20857">
    <property type="entry name" value="THIAMINE-PHOSPHATE PYROPHOSPHORYLASE"/>
    <property type="match status" value="1"/>
</dbReference>
<dbReference type="CDD" id="cd00564">
    <property type="entry name" value="TMP_TenI"/>
    <property type="match status" value="1"/>
</dbReference>
<feature type="binding site" evidence="10">
    <location>
        <position position="166"/>
    </location>
    <ligand>
        <name>2-[(2R,5Z)-2-carboxy-4-methylthiazol-5(2H)-ylidene]ethyl phosphate</name>
        <dbReference type="ChEBI" id="CHEBI:62899"/>
    </ligand>
</feature>
<accession>A0A0S4KVG7</accession>
<evidence type="ECO:0000256" key="11">
    <source>
        <dbReference type="RuleBase" id="RU003826"/>
    </source>
</evidence>
<dbReference type="UniPathway" id="UPA00060">
    <property type="reaction ID" value="UER00141"/>
</dbReference>
<dbReference type="PANTHER" id="PTHR20857:SF15">
    <property type="entry name" value="THIAMINE-PHOSPHATE SYNTHASE"/>
    <property type="match status" value="1"/>
</dbReference>
<keyword evidence="6 10" id="KW-0784">Thiamine biosynthesis</keyword>
<evidence type="ECO:0000256" key="9">
    <source>
        <dbReference type="ARBA" id="ARBA00047883"/>
    </source>
</evidence>
<comment type="catalytic activity">
    <reaction evidence="9 10 11">
        <text>2-[(2R,5Z)-2-carboxy-4-methylthiazol-5(2H)-ylidene]ethyl phosphate + 4-amino-2-methyl-5-(diphosphooxymethyl)pyrimidine + 2 H(+) = thiamine phosphate + CO2 + diphosphate</text>
        <dbReference type="Rhea" id="RHEA:47844"/>
        <dbReference type="ChEBI" id="CHEBI:15378"/>
        <dbReference type="ChEBI" id="CHEBI:16526"/>
        <dbReference type="ChEBI" id="CHEBI:33019"/>
        <dbReference type="ChEBI" id="CHEBI:37575"/>
        <dbReference type="ChEBI" id="CHEBI:57841"/>
        <dbReference type="ChEBI" id="CHEBI:62899"/>
        <dbReference type="EC" id="2.5.1.3"/>
    </reaction>
</comment>
<dbReference type="AlphaFoldDB" id="A0A0S4KVG7"/>
<gene>
    <name evidence="10 14" type="primary">thiE</name>
    <name evidence="14" type="ORF">NITINOP_2236</name>
</gene>
<dbReference type="InterPro" id="IPR022998">
    <property type="entry name" value="ThiamineP_synth_TenI"/>
</dbReference>
<dbReference type="Proteomes" id="UP000066284">
    <property type="component" value="Chromosome 1"/>
</dbReference>
<feature type="binding site" evidence="10">
    <location>
        <position position="71"/>
    </location>
    <ligand>
        <name>Mg(2+)</name>
        <dbReference type="ChEBI" id="CHEBI:18420"/>
    </ligand>
</feature>
<comment type="cofactor">
    <cofactor evidence="10">
        <name>Mg(2+)</name>
        <dbReference type="ChEBI" id="CHEBI:18420"/>
    </cofactor>
    <text evidence="10">Binds 1 Mg(2+) ion per subunit.</text>
</comment>
<dbReference type="STRING" id="1715989.NITINOP_2236"/>
<evidence type="ECO:0000256" key="4">
    <source>
        <dbReference type="ARBA" id="ARBA00022723"/>
    </source>
</evidence>
<evidence type="ECO:0000256" key="6">
    <source>
        <dbReference type="ARBA" id="ARBA00022977"/>
    </source>
</evidence>
<keyword evidence="15" id="KW-1185">Reference proteome</keyword>
<comment type="catalytic activity">
    <reaction evidence="8 10 11">
        <text>2-(2-carboxy-4-methylthiazol-5-yl)ethyl phosphate + 4-amino-2-methyl-5-(diphosphooxymethyl)pyrimidine + 2 H(+) = thiamine phosphate + CO2 + diphosphate</text>
        <dbReference type="Rhea" id="RHEA:47848"/>
        <dbReference type="ChEBI" id="CHEBI:15378"/>
        <dbReference type="ChEBI" id="CHEBI:16526"/>
        <dbReference type="ChEBI" id="CHEBI:33019"/>
        <dbReference type="ChEBI" id="CHEBI:37575"/>
        <dbReference type="ChEBI" id="CHEBI:57841"/>
        <dbReference type="ChEBI" id="CHEBI:62890"/>
        <dbReference type="EC" id="2.5.1.3"/>
    </reaction>
</comment>
<evidence type="ECO:0000259" key="13">
    <source>
        <dbReference type="Pfam" id="PF02581"/>
    </source>
</evidence>
<evidence type="ECO:0000256" key="10">
    <source>
        <dbReference type="HAMAP-Rule" id="MF_00097"/>
    </source>
</evidence>
<keyword evidence="3 10" id="KW-0808">Transferase</keyword>
<dbReference type="EC" id="2.5.1.3" evidence="10"/>
<dbReference type="NCBIfam" id="TIGR00693">
    <property type="entry name" value="thiE"/>
    <property type="match status" value="1"/>
</dbReference>
<evidence type="ECO:0000313" key="14">
    <source>
        <dbReference type="EMBL" id="CUQ67208.1"/>
    </source>
</evidence>
<dbReference type="EMBL" id="LN885086">
    <property type="protein sequence ID" value="CUQ67208.1"/>
    <property type="molecule type" value="Genomic_DNA"/>
</dbReference>
<proteinExistence type="inferred from homology"/>
<evidence type="ECO:0000313" key="15">
    <source>
        <dbReference type="Proteomes" id="UP000066284"/>
    </source>
</evidence>
<comment type="pathway">
    <text evidence="2 10 12">Cofactor biosynthesis; thiamine diphosphate biosynthesis; thiamine phosphate from 4-amino-2-methyl-5-diphosphomethylpyrimidine and 4-methyl-5-(2-phosphoethyl)-thiazole: step 1/1.</text>
</comment>
<dbReference type="FunFam" id="3.20.20.70:FF:000096">
    <property type="entry name" value="Thiamine-phosphate synthase"/>
    <property type="match status" value="1"/>
</dbReference>
<dbReference type="InterPro" id="IPR034291">
    <property type="entry name" value="TMP_synthase"/>
</dbReference>
<dbReference type="GO" id="GO:0009228">
    <property type="term" value="P:thiamine biosynthetic process"/>
    <property type="evidence" value="ECO:0007669"/>
    <property type="project" value="UniProtKB-KW"/>
</dbReference>
<feature type="binding site" evidence="10">
    <location>
        <begin position="186"/>
        <end position="187"/>
    </location>
    <ligand>
        <name>2-[(2R,5Z)-2-carboxy-4-methylthiazol-5(2H)-ylidene]ethyl phosphate</name>
        <dbReference type="ChEBI" id="CHEBI:62899"/>
    </ligand>
</feature>
<feature type="domain" description="Thiamine phosphate synthase/TenI" evidence="13">
    <location>
        <begin position="8"/>
        <end position="189"/>
    </location>
</feature>
<feature type="binding site" evidence="10">
    <location>
        <position position="70"/>
    </location>
    <ligand>
        <name>4-amino-2-methyl-5-(diphosphooxymethyl)pyrimidine</name>
        <dbReference type="ChEBI" id="CHEBI:57841"/>
    </ligand>
</feature>
<dbReference type="InterPro" id="IPR036206">
    <property type="entry name" value="ThiamineP_synth_sf"/>
</dbReference>
<comment type="catalytic activity">
    <reaction evidence="7 10 11">
        <text>4-methyl-5-(2-phosphooxyethyl)-thiazole + 4-amino-2-methyl-5-(diphosphooxymethyl)pyrimidine + H(+) = thiamine phosphate + diphosphate</text>
        <dbReference type="Rhea" id="RHEA:22328"/>
        <dbReference type="ChEBI" id="CHEBI:15378"/>
        <dbReference type="ChEBI" id="CHEBI:33019"/>
        <dbReference type="ChEBI" id="CHEBI:37575"/>
        <dbReference type="ChEBI" id="CHEBI:57841"/>
        <dbReference type="ChEBI" id="CHEBI:58296"/>
        <dbReference type="EC" id="2.5.1.3"/>
    </reaction>
</comment>
<name>A0A0S4KVG7_9BACT</name>
<dbReference type="GO" id="GO:0000287">
    <property type="term" value="F:magnesium ion binding"/>
    <property type="evidence" value="ECO:0007669"/>
    <property type="project" value="UniProtKB-UniRule"/>
</dbReference>
<sequence length="213" mass="22864">MNPILSGLYVILDPSCSPARPLVDILKEAAEAGVRLFQYRNKGASMKEAYEEALGLRRAASACGVTFIVNDRCDLALAVDADGVHVGQDDLPYEYARRVMGPHKLIGLSTHNPEQVMEADRLRPDYIGFGPIFKPGSKRDHDPVVGIQGLTMVRPLTSLPVFAIGGITVQNAEAVFKAGADGIAVISAIMNAADVKQVVGAFIRLMKSSESRS</sequence>
<feature type="binding site" evidence="10">
    <location>
        <begin position="38"/>
        <end position="42"/>
    </location>
    <ligand>
        <name>4-amino-2-methyl-5-(diphosphooxymethyl)pyrimidine</name>
        <dbReference type="ChEBI" id="CHEBI:57841"/>
    </ligand>
</feature>
<keyword evidence="4 10" id="KW-0479">Metal-binding</keyword>
<dbReference type="SUPFAM" id="SSF51391">
    <property type="entry name" value="Thiamin phosphate synthase"/>
    <property type="match status" value="1"/>
</dbReference>
<comment type="similarity">
    <text evidence="10 11">Belongs to the thiamine-phosphate synthase family.</text>
</comment>
<evidence type="ECO:0000256" key="5">
    <source>
        <dbReference type="ARBA" id="ARBA00022842"/>
    </source>
</evidence>
<evidence type="ECO:0000256" key="3">
    <source>
        <dbReference type="ARBA" id="ARBA00022679"/>
    </source>
</evidence>
<dbReference type="KEGG" id="nio:NITINOP_2236"/>
<dbReference type="InterPro" id="IPR013785">
    <property type="entry name" value="Aldolase_TIM"/>
</dbReference>
<comment type="caution">
    <text evidence="10">Lacks conserved residue(s) required for the propagation of feature annotation.</text>
</comment>
<protein>
    <recommendedName>
        <fullName evidence="10">Thiamine-phosphate synthase</fullName>
        <shortName evidence="10">TP synthase</shortName>
        <shortName evidence="10">TPS</shortName>
        <ecNumber evidence="10">2.5.1.3</ecNumber>
    </recommendedName>
    <alternativeName>
        <fullName evidence="10">Thiamine-phosphate pyrophosphorylase</fullName>
        <shortName evidence="10">TMP pyrophosphorylase</shortName>
        <shortName evidence="10">TMP-PPase</shortName>
    </alternativeName>
</protein>
<dbReference type="HAMAP" id="MF_00097">
    <property type="entry name" value="TMP_synthase"/>
    <property type="match status" value="1"/>
</dbReference>
<feature type="binding site" evidence="10">
    <location>
        <position position="109"/>
    </location>
    <ligand>
        <name>4-amino-2-methyl-5-(diphosphooxymethyl)pyrimidine</name>
        <dbReference type="ChEBI" id="CHEBI:57841"/>
    </ligand>
</feature>